<sequence>MDNLLFRALRIFRFQRLNSYPGSGLCSRAHGLDCVRLVRFNRDNATAHPCCLENQLQAADDTLRRFQHEPVVGGQIRLAFRAVKDDRVRMLAFRNG</sequence>
<dbReference type="AlphaFoldDB" id="A0A645IBG9"/>
<gene>
    <name evidence="1" type="ORF">SDC9_196303</name>
</gene>
<organism evidence="1">
    <name type="scientific">bioreactor metagenome</name>
    <dbReference type="NCBI Taxonomy" id="1076179"/>
    <lineage>
        <taxon>unclassified sequences</taxon>
        <taxon>metagenomes</taxon>
        <taxon>ecological metagenomes</taxon>
    </lineage>
</organism>
<accession>A0A645IBG9</accession>
<protein>
    <submittedName>
        <fullName evidence="1">Uncharacterized protein</fullName>
    </submittedName>
</protein>
<dbReference type="EMBL" id="VSSQ01111240">
    <property type="protein sequence ID" value="MPN48691.1"/>
    <property type="molecule type" value="Genomic_DNA"/>
</dbReference>
<proteinExistence type="predicted"/>
<evidence type="ECO:0000313" key="1">
    <source>
        <dbReference type="EMBL" id="MPN48691.1"/>
    </source>
</evidence>
<comment type="caution">
    <text evidence="1">The sequence shown here is derived from an EMBL/GenBank/DDBJ whole genome shotgun (WGS) entry which is preliminary data.</text>
</comment>
<name>A0A645IBG9_9ZZZZ</name>
<reference evidence="1" key="1">
    <citation type="submission" date="2019-08" db="EMBL/GenBank/DDBJ databases">
        <authorList>
            <person name="Kucharzyk K."/>
            <person name="Murdoch R.W."/>
            <person name="Higgins S."/>
            <person name="Loffler F."/>
        </authorList>
    </citation>
    <scope>NUCLEOTIDE SEQUENCE</scope>
</reference>